<comment type="caution">
    <text evidence="1">The sequence shown here is derived from an EMBL/GenBank/DDBJ whole genome shotgun (WGS) entry which is preliminary data.</text>
</comment>
<dbReference type="Proteomes" id="UP000073492">
    <property type="component" value="Unassembled WGS sequence"/>
</dbReference>
<dbReference type="OrthoDB" id="3636858at2759"/>
<dbReference type="AlphaFoldDB" id="A0A139ING9"/>
<accession>A0A139ING9</accession>
<protein>
    <submittedName>
        <fullName evidence="1">Uncharacterized protein</fullName>
    </submittedName>
</protein>
<dbReference type="EMBL" id="LFZO01000042">
    <property type="protein sequence ID" value="KXT16215.1"/>
    <property type="molecule type" value="Genomic_DNA"/>
</dbReference>
<keyword evidence="2" id="KW-1185">Reference proteome</keyword>
<name>A0A139ING9_9PEZI</name>
<evidence type="ECO:0000313" key="1">
    <source>
        <dbReference type="EMBL" id="KXT16215.1"/>
    </source>
</evidence>
<evidence type="ECO:0000313" key="2">
    <source>
        <dbReference type="Proteomes" id="UP000073492"/>
    </source>
</evidence>
<organism evidence="1 2">
    <name type="scientific">Pseudocercospora musae</name>
    <dbReference type="NCBI Taxonomy" id="113226"/>
    <lineage>
        <taxon>Eukaryota</taxon>
        <taxon>Fungi</taxon>
        <taxon>Dikarya</taxon>
        <taxon>Ascomycota</taxon>
        <taxon>Pezizomycotina</taxon>
        <taxon>Dothideomycetes</taxon>
        <taxon>Dothideomycetidae</taxon>
        <taxon>Mycosphaerellales</taxon>
        <taxon>Mycosphaerellaceae</taxon>
        <taxon>Pseudocercospora</taxon>
    </lineage>
</organism>
<reference evidence="1 2" key="1">
    <citation type="submission" date="2015-07" db="EMBL/GenBank/DDBJ databases">
        <title>Comparative genomics of the Sigatoka disease complex on banana suggests a link between parallel evolutionary changes in Pseudocercospora fijiensis and Pseudocercospora eumusae and increased virulence on the banana host.</title>
        <authorList>
            <person name="Chang T.-C."/>
            <person name="Salvucci A."/>
            <person name="Crous P.W."/>
            <person name="Stergiopoulos I."/>
        </authorList>
    </citation>
    <scope>NUCLEOTIDE SEQUENCE [LARGE SCALE GENOMIC DNA]</scope>
    <source>
        <strain evidence="1 2">CBS 116634</strain>
    </source>
</reference>
<proteinExistence type="predicted"/>
<gene>
    <name evidence="1" type="ORF">AC579_6962</name>
</gene>
<sequence length="120" mass="14486">MPRKRVWVRLAKRTKKSAWIKKLTERWASLHSELLIEGREEPCYFLEKLPPELRNRIYEYLLVRRKRIQISKHLRPRALLHTCSQMRGETTKMCRENFTPSLCTLLTLHTTTSKRLKAFH</sequence>